<evidence type="ECO:0000256" key="12">
    <source>
        <dbReference type="ARBA" id="ARBA00023316"/>
    </source>
</evidence>
<dbReference type="GO" id="GO:0051301">
    <property type="term" value="P:cell division"/>
    <property type="evidence" value="ECO:0007669"/>
    <property type="project" value="UniProtKB-KW"/>
</dbReference>
<evidence type="ECO:0000256" key="11">
    <source>
        <dbReference type="ARBA" id="ARBA00023306"/>
    </source>
</evidence>
<dbReference type="AlphaFoldDB" id="A0AAE4BTZ1"/>
<comment type="caution">
    <text evidence="19">The sequence shown here is derived from an EMBL/GenBank/DDBJ whole genome shotgun (WGS) entry which is preliminary data.</text>
</comment>
<sequence>MNLKEIKYVYFLGIGGIGMSALARWFNHHGKEVSGYDRSESDITKSLISEGIKIFYKETIESIPDNVIKCKESTLVVYTPAISGSNVVRLFFENQGYKILKRAEVLGAITASMKTLAVAGTHGKTTTSTMLTFLLDRSGVNCSAFLGGISSNYNSNLLLGDADKELLAVVEADEFDRSFLRLSPDQAIITSIEADHLDIYGDDEEVVKAFVDFTNKFNDGAIVYVSSKLPSHLLSQLNPKLEYRKYGLNGGVASFRAENLRVKEGYCVFDYVSPIAKLENCELLVPGDHNVENMVAAISLALENGASSDLVRQAVKEFKGVKRRFEYHIKSDSRTFIDDYAHHPTEVRAIISSLKEMYPQKKLTVVFQPHLYSRTKDFADEFARSLDLADDVLVTEIYPARELPIEGVTSELITNVMNNDRVKRIQKNSLLEEIRDLNPELLLTIGAGDIANELESIKKILK</sequence>
<evidence type="ECO:0000256" key="14">
    <source>
        <dbReference type="HAMAP-Rule" id="MF_00046"/>
    </source>
</evidence>
<accession>A0AAE4BTZ1</accession>
<dbReference type="SUPFAM" id="SSF53244">
    <property type="entry name" value="MurD-like peptide ligases, peptide-binding domain"/>
    <property type="match status" value="1"/>
</dbReference>
<evidence type="ECO:0000259" key="16">
    <source>
        <dbReference type="Pfam" id="PF01225"/>
    </source>
</evidence>
<evidence type="ECO:0000256" key="15">
    <source>
        <dbReference type="SAM" id="Phobius"/>
    </source>
</evidence>
<dbReference type="HAMAP" id="MF_00046">
    <property type="entry name" value="MurC"/>
    <property type="match status" value="1"/>
</dbReference>
<dbReference type="InterPro" id="IPR036565">
    <property type="entry name" value="Mur-like_cat_sf"/>
</dbReference>
<keyword evidence="11 14" id="KW-0131">Cell cycle</keyword>
<dbReference type="PANTHER" id="PTHR43445">
    <property type="entry name" value="UDP-N-ACETYLMURAMATE--L-ALANINE LIGASE-RELATED"/>
    <property type="match status" value="1"/>
</dbReference>
<evidence type="ECO:0000256" key="4">
    <source>
        <dbReference type="ARBA" id="ARBA00022490"/>
    </source>
</evidence>
<keyword evidence="15" id="KW-1133">Transmembrane helix</keyword>
<evidence type="ECO:0000256" key="10">
    <source>
        <dbReference type="ARBA" id="ARBA00022984"/>
    </source>
</evidence>
<dbReference type="EMBL" id="JAVDQD010000007">
    <property type="protein sequence ID" value="MDR6241241.1"/>
    <property type="molecule type" value="Genomic_DNA"/>
</dbReference>
<dbReference type="Gene3D" id="3.40.1190.10">
    <property type="entry name" value="Mur-like, catalytic domain"/>
    <property type="match status" value="1"/>
</dbReference>
<dbReference type="InterPro" id="IPR004101">
    <property type="entry name" value="Mur_ligase_C"/>
</dbReference>
<evidence type="ECO:0000256" key="8">
    <source>
        <dbReference type="ARBA" id="ARBA00022840"/>
    </source>
</evidence>
<organism evidence="19 20">
    <name type="scientific">Aureibacter tunicatorum</name>
    <dbReference type="NCBI Taxonomy" id="866807"/>
    <lineage>
        <taxon>Bacteria</taxon>
        <taxon>Pseudomonadati</taxon>
        <taxon>Bacteroidota</taxon>
        <taxon>Cytophagia</taxon>
        <taxon>Cytophagales</taxon>
        <taxon>Persicobacteraceae</taxon>
        <taxon>Aureibacter</taxon>
    </lineage>
</organism>
<dbReference type="Pfam" id="PF01225">
    <property type="entry name" value="Mur_ligase"/>
    <property type="match status" value="1"/>
</dbReference>
<evidence type="ECO:0000256" key="5">
    <source>
        <dbReference type="ARBA" id="ARBA00022598"/>
    </source>
</evidence>
<evidence type="ECO:0000256" key="13">
    <source>
        <dbReference type="ARBA" id="ARBA00047833"/>
    </source>
</evidence>
<keyword evidence="9 14" id="KW-0133">Cell shape</keyword>
<evidence type="ECO:0000256" key="1">
    <source>
        <dbReference type="ARBA" id="ARBA00004496"/>
    </source>
</evidence>
<dbReference type="GO" id="GO:0071555">
    <property type="term" value="P:cell wall organization"/>
    <property type="evidence" value="ECO:0007669"/>
    <property type="project" value="UniProtKB-KW"/>
</dbReference>
<keyword evidence="10 14" id="KW-0573">Peptidoglycan synthesis</keyword>
<dbReference type="InterPro" id="IPR036615">
    <property type="entry name" value="Mur_ligase_C_dom_sf"/>
</dbReference>
<dbReference type="GO" id="GO:0008763">
    <property type="term" value="F:UDP-N-acetylmuramate-L-alanine ligase activity"/>
    <property type="evidence" value="ECO:0007669"/>
    <property type="project" value="UniProtKB-UniRule"/>
</dbReference>
<dbReference type="Gene3D" id="3.90.190.20">
    <property type="entry name" value="Mur ligase, C-terminal domain"/>
    <property type="match status" value="1"/>
</dbReference>
<feature type="domain" description="Mur ligase central" evidence="18">
    <location>
        <begin position="118"/>
        <end position="300"/>
    </location>
</feature>
<comment type="subcellular location">
    <subcellularLocation>
        <location evidence="1 14">Cytoplasm</location>
    </subcellularLocation>
</comment>
<proteinExistence type="inferred from homology"/>
<dbReference type="GO" id="GO:0009252">
    <property type="term" value="P:peptidoglycan biosynthetic process"/>
    <property type="evidence" value="ECO:0007669"/>
    <property type="project" value="UniProtKB-UniRule"/>
</dbReference>
<dbReference type="Proteomes" id="UP001185092">
    <property type="component" value="Unassembled WGS sequence"/>
</dbReference>
<dbReference type="RefSeq" id="WP_309941848.1">
    <property type="nucleotide sequence ID" value="NZ_AP025305.1"/>
</dbReference>
<dbReference type="NCBIfam" id="TIGR01082">
    <property type="entry name" value="murC"/>
    <property type="match status" value="1"/>
</dbReference>
<keyword evidence="20" id="KW-1185">Reference proteome</keyword>
<keyword evidence="15" id="KW-0472">Membrane</keyword>
<name>A0AAE4BTZ1_9BACT</name>
<reference evidence="19" key="1">
    <citation type="submission" date="2023-07" db="EMBL/GenBank/DDBJ databases">
        <title>Genomic Encyclopedia of Type Strains, Phase IV (KMG-IV): sequencing the most valuable type-strain genomes for metagenomic binning, comparative biology and taxonomic classification.</title>
        <authorList>
            <person name="Goeker M."/>
        </authorList>
    </citation>
    <scope>NUCLEOTIDE SEQUENCE</scope>
    <source>
        <strain evidence="19">DSM 26174</strain>
    </source>
</reference>
<dbReference type="Gene3D" id="3.40.50.720">
    <property type="entry name" value="NAD(P)-binding Rossmann-like Domain"/>
    <property type="match status" value="1"/>
</dbReference>
<evidence type="ECO:0000259" key="17">
    <source>
        <dbReference type="Pfam" id="PF02875"/>
    </source>
</evidence>
<feature type="domain" description="Mur ligase N-terminal catalytic" evidence="16">
    <location>
        <begin position="9"/>
        <end position="111"/>
    </location>
</feature>
<comment type="function">
    <text evidence="14">Cell wall formation.</text>
</comment>
<dbReference type="Pfam" id="PF02875">
    <property type="entry name" value="Mur_ligase_C"/>
    <property type="match status" value="1"/>
</dbReference>
<evidence type="ECO:0000256" key="6">
    <source>
        <dbReference type="ARBA" id="ARBA00022618"/>
    </source>
</evidence>
<dbReference type="InterPro" id="IPR000713">
    <property type="entry name" value="Mur_ligase_N"/>
</dbReference>
<evidence type="ECO:0000313" key="19">
    <source>
        <dbReference type="EMBL" id="MDR6241241.1"/>
    </source>
</evidence>
<dbReference type="EC" id="6.3.2.8" evidence="3 14"/>
<dbReference type="Pfam" id="PF08245">
    <property type="entry name" value="Mur_ligase_M"/>
    <property type="match status" value="1"/>
</dbReference>
<evidence type="ECO:0000256" key="2">
    <source>
        <dbReference type="ARBA" id="ARBA00004752"/>
    </source>
</evidence>
<evidence type="ECO:0000313" key="20">
    <source>
        <dbReference type="Proteomes" id="UP001185092"/>
    </source>
</evidence>
<evidence type="ECO:0000259" key="18">
    <source>
        <dbReference type="Pfam" id="PF08245"/>
    </source>
</evidence>
<keyword evidence="7 14" id="KW-0547">Nucleotide-binding</keyword>
<dbReference type="SUPFAM" id="SSF53623">
    <property type="entry name" value="MurD-like peptide ligases, catalytic domain"/>
    <property type="match status" value="1"/>
</dbReference>
<dbReference type="GO" id="GO:0005737">
    <property type="term" value="C:cytoplasm"/>
    <property type="evidence" value="ECO:0007669"/>
    <property type="project" value="UniProtKB-SubCell"/>
</dbReference>
<evidence type="ECO:0000256" key="3">
    <source>
        <dbReference type="ARBA" id="ARBA00012211"/>
    </source>
</evidence>
<evidence type="ECO:0000256" key="9">
    <source>
        <dbReference type="ARBA" id="ARBA00022960"/>
    </source>
</evidence>
<dbReference type="InterPro" id="IPR013221">
    <property type="entry name" value="Mur_ligase_cen"/>
</dbReference>
<feature type="transmembrane region" description="Helical" evidence="15">
    <location>
        <begin position="7"/>
        <end position="26"/>
    </location>
</feature>
<keyword evidence="6 14" id="KW-0132">Cell division</keyword>
<keyword evidence="5 14" id="KW-0436">Ligase</keyword>
<comment type="pathway">
    <text evidence="2 14">Cell wall biogenesis; peptidoglycan biosynthesis.</text>
</comment>
<dbReference type="InterPro" id="IPR050061">
    <property type="entry name" value="MurCDEF_pg_biosynth"/>
</dbReference>
<dbReference type="SUPFAM" id="SSF51984">
    <property type="entry name" value="MurCD N-terminal domain"/>
    <property type="match status" value="1"/>
</dbReference>
<protein>
    <recommendedName>
        <fullName evidence="3 14">UDP-N-acetylmuramate--L-alanine ligase</fullName>
        <ecNumber evidence="3 14">6.3.2.8</ecNumber>
    </recommendedName>
    <alternativeName>
        <fullName evidence="14">UDP-N-acetylmuramoyl-L-alanine synthetase</fullName>
    </alternativeName>
</protein>
<keyword evidence="4 14" id="KW-0963">Cytoplasm</keyword>
<comment type="catalytic activity">
    <reaction evidence="13 14">
        <text>UDP-N-acetyl-alpha-D-muramate + L-alanine + ATP = UDP-N-acetyl-alpha-D-muramoyl-L-alanine + ADP + phosphate + H(+)</text>
        <dbReference type="Rhea" id="RHEA:23372"/>
        <dbReference type="ChEBI" id="CHEBI:15378"/>
        <dbReference type="ChEBI" id="CHEBI:30616"/>
        <dbReference type="ChEBI" id="CHEBI:43474"/>
        <dbReference type="ChEBI" id="CHEBI:57972"/>
        <dbReference type="ChEBI" id="CHEBI:70757"/>
        <dbReference type="ChEBI" id="CHEBI:83898"/>
        <dbReference type="ChEBI" id="CHEBI:456216"/>
        <dbReference type="EC" id="6.3.2.8"/>
    </reaction>
</comment>
<gene>
    <name evidence="14" type="primary">murC</name>
    <name evidence="19" type="ORF">HNQ88_004319</name>
</gene>
<dbReference type="InterPro" id="IPR005758">
    <property type="entry name" value="UDP-N-AcMur_Ala_ligase_MurC"/>
</dbReference>
<feature type="domain" description="Mur ligase C-terminal" evidence="17">
    <location>
        <begin position="323"/>
        <end position="427"/>
    </location>
</feature>
<feature type="binding site" evidence="14">
    <location>
        <begin position="120"/>
        <end position="126"/>
    </location>
    <ligand>
        <name>ATP</name>
        <dbReference type="ChEBI" id="CHEBI:30616"/>
    </ligand>
</feature>
<evidence type="ECO:0000256" key="7">
    <source>
        <dbReference type="ARBA" id="ARBA00022741"/>
    </source>
</evidence>
<dbReference type="GO" id="GO:0008360">
    <property type="term" value="P:regulation of cell shape"/>
    <property type="evidence" value="ECO:0007669"/>
    <property type="project" value="UniProtKB-KW"/>
</dbReference>
<keyword evidence="15" id="KW-0812">Transmembrane</keyword>
<dbReference type="GO" id="GO:0005524">
    <property type="term" value="F:ATP binding"/>
    <property type="evidence" value="ECO:0007669"/>
    <property type="project" value="UniProtKB-UniRule"/>
</dbReference>
<comment type="similarity">
    <text evidence="14">Belongs to the MurCDEF family.</text>
</comment>
<keyword evidence="8 14" id="KW-0067">ATP-binding</keyword>
<keyword evidence="12 14" id="KW-0961">Cell wall biogenesis/degradation</keyword>
<dbReference type="PANTHER" id="PTHR43445:SF3">
    <property type="entry name" value="UDP-N-ACETYLMURAMATE--L-ALANINE LIGASE"/>
    <property type="match status" value="1"/>
</dbReference>